<dbReference type="Proteomes" id="UP000186471">
    <property type="component" value="Unassembled WGS sequence"/>
</dbReference>
<dbReference type="Pfam" id="PF08239">
    <property type="entry name" value="SH3_3"/>
    <property type="match status" value="1"/>
</dbReference>
<comment type="caution">
    <text evidence="3">The sequence shown here is derived from an EMBL/GenBank/DDBJ whole genome shotgun (WGS) entry which is preliminary data.</text>
</comment>
<keyword evidence="1" id="KW-0732">Signal</keyword>
<dbReference type="Gene3D" id="2.30.30.40">
    <property type="entry name" value="SH3 Domains"/>
    <property type="match status" value="1"/>
</dbReference>
<evidence type="ECO:0000313" key="4">
    <source>
        <dbReference type="Proteomes" id="UP000186471"/>
    </source>
</evidence>
<accession>A0A1Q8VF46</accession>
<feature type="chain" id="PRO_5010297927" description="SH3b domain-containing protein" evidence="1">
    <location>
        <begin position="34"/>
        <end position="262"/>
    </location>
</feature>
<evidence type="ECO:0000313" key="3">
    <source>
        <dbReference type="EMBL" id="OLO46695.1"/>
    </source>
</evidence>
<proteinExistence type="predicted"/>
<dbReference type="OrthoDB" id="258587at2"/>
<organism evidence="3 4">
    <name type="scientific">Actinomyces oris</name>
    <dbReference type="NCBI Taxonomy" id="544580"/>
    <lineage>
        <taxon>Bacteria</taxon>
        <taxon>Bacillati</taxon>
        <taxon>Actinomycetota</taxon>
        <taxon>Actinomycetes</taxon>
        <taxon>Actinomycetales</taxon>
        <taxon>Actinomycetaceae</taxon>
        <taxon>Actinomyces</taxon>
    </lineage>
</organism>
<dbReference type="EMBL" id="MSKK01000026">
    <property type="protein sequence ID" value="OLO46695.1"/>
    <property type="molecule type" value="Genomic_DNA"/>
</dbReference>
<sequence length="262" mass="29222">MKTTNTIKQWMKCLLSMLLVIAGSVIVVPTASADEVNATVFSAPGWDYANIRPGPSTDGQPIAQAQPGQTVELVCYRYGGEAKGPYSSSTLWYKIKGYESGWIADSMLLTGSDLPVTSECETPVPVHGTYLESEERGRNYVLLADHYFGGTGEAAVLPWGMFWQSPRFIRTAYSVPVGWYFEYEATEQGDTRDLWLSLRKFSVTRTSQNCFYVKDYYDFDHDDPNLILKALSYAPDVKLARPFDVVASGCYSDTPDPSYIVK</sequence>
<protein>
    <recommendedName>
        <fullName evidence="2">SH3b domain-containing protein</fullName>
    </recommendedName>
</protein>
<dbReference type="AlphaFoldDB" id="A0A1Q8VF46"/>
<feature type="domain" description="SH3b" evidence="2">
    <location>
        <begin position="35"/>
        <end position="112"/>
    </location>
</feature>
<dbReference type="RefSeq" id="WP_075411633.1">
    <property type="nucleotide sequence ID" value="NZ_MSKK01000026.1"/>
</dbReference>
<dbReference type="PROSITE" id="PS51781">
    <property type="entry name" value="SH3B"/>
    <property type="match status" value="1"/>
</dbReference>
<name>A0A1Q8VF46_9ACTO</name>
<reference evidence="3 4" key="1">
    <citation type="submission" date="2016-12" db="EMBL/GenBank/DDBJ databases">
        <title>Genomic comparison of strains in the 'Actinomyces naeslundii' group.</title>
        <authorList>
            <person name="Mughal S.R."/>
            <person name="Do T."/>
            <person name="Gilbert S.C."/>
            <person name="Witherden E.A."/>
            <person name="Didelot X."/>
            <person name="Beighton D."/>
        </authorList>
    </citation>
    <scope>NUCLEOTIDE SEQUENCE [LARGE SCALE GENOMIC DNA]</scope>
    <source>
        <strain evidence="3 4">R21091</strain>
    </source>
</reference>
<dbReference type="InterPro" id="IPR003646">
    <property type="entry name" value="SH3-like_bac-type"/>
</dbReference>
<evidence type="ECO:0000256" key="1">
    <source>
        <dbReference type="SAM" id="SignalP"/>
    </source>
</evidence>
<evidence type="ECO:0000259" key="2">
    <source>
        <dbReference type="PROSITE" id="PS51781"/>
    </source>
</evidence>
<gene>
    <name evidence="3" type="ORF">BKH31_06855</name>
</gene>
<feature type="signal peptide" evidence="1">
    <location>
        <begin position="1"/>
        <end position="33"/>
    </location>
</feature>